<dbReference type="AlphaFoldDB" id="A0A183NRA2"/>
<accession>A0A183NRA2</accession>
<proteinExistence type="predicted"/>
<dbReference type="EMBL" id="UZAL01026675">
    <property type="protein sequence ID" value="VDP24320.1"/>
    <property type="molecule type" value="Genomic_DNA"/>
</dbReference>
<evidence type="ECO:0000313" key="1">
    <source>
        <dbReference type="EMBL" id="VDP24320.1"/>
    </source>
</evidence>
<evidence type="ECO:0000313" key="2">
    <source>
        <dbReference type="Proteomes" id="UP000269396"/>
    </source>
</evidence>
<name>A0A183NRA2_9TREM</name>
<sequence>MFRPIWDSPSGCICISELMFTLRLEPSTIRFRTQ</sequence>
<protein>
    <submittedName>
        <fullName evidence="1">Uncharacterized protein</fullName>
    </submittedName>
</protein>
<organism evidence="1 2">
    <name type="scientific">Schistosoma mattheei</name>
    <dbReference type="NCBI Taxonomy" id="31246"/>
    <lineage>
        <taxon>Eukaryota</taxon>
        <taxon>Metazoa</taxon>
        <taxon>Spiralia</taxon>
        <taxon>Lophotrochozoa</taxon>
        <taxon>Platyhelminthes</taxon>
        <taxon>Trematoda</taxon>
        <taxon>Digenea</taxon>
        <taxon>Strigeidida</taxon>
        <taxon>Schistosomatoidea</taxon>
        <taxon>Schistosomatidae</taxon>
        <taxon>Schistosoma</taxon>
    </lineage>
</organism>
<dbReference type="Proteomes" id="UP000269396">
    <property type="component" value="Unassembled WGS sequence"/>
</dbReference>
<reference evidence="1 2" key="1">
    <citation type="submission" date="2018-11" db="EMBL/GenBank/DDBJ databases">
        <authorList>
            <consortium name="Pathogen Informatics"/>
        </authorList>
    </citation>
    <scope>NUCLEOTIDE SEQUENCE [LARGE SCALE GENOMIC DNA]</scope>
    <source>
        <strain>Denwood</strain>
        <strain evidence="2">Zambia</strain>
    </source>
</reference>
<gene>
    <name evidence="1" type="ORF">SMTD_LOCUS4638</name>
</gene>
<keyword evidence="2" id="KW-1185">Reference proteome</keyword>